<dbReference type="AlphaFoldDB" id="A0A6J4MYG1"/>
<feature type="transmembrane region" description="Helical" evidence="2">
    <location>
        <begin position="48"/>
        <end position="65"/>
    </location>
</feature>
<evidence type="ECO:0000313" key="4">
    <source>
        <dbReference type="EMBL" id="CAA9372419.1"/>
    </source>
</evidence>
<sequence>MSETAVPSTARGGRLWIARNNHRYRSVSFFMVFLAFVADGWGEPAGPTWIPLTLLCLVYPHLVYLRARHAADPLAAELTNLVMDSLLWGAMIAALGFPLWPAGVVWLSALLNSTFCGGGRVLAMSVLAMIGGAAVTGALVGFELRPNTALSAAVILVASFSIYLLSIGLVSHWRYEQLRMAREKVRSSEQALEQQLVEIRQLQERLSEQAIRDSLTGLFNRRHLETIVPRELARRARDGSELALMMIDIDHFKSINDRFGHQGGDAVLQALGALLNETVRGSDVACRFGGEEFLLLLPDMPRACALERAEQWRRAFAELTVESGGSPIRATLSVGVAVCPRDGTSTEELVRAADLALYEAKARGRDRVVMARAGALDEQASAAAGGRAGELRALGEDR</sequence>
<keyword evidence="2" id="KW-1133">Transmembrane helix</keyword>
<feature type="transmembrane region" description="Helical" evidence="2">
    <location>
        <begin position="121"/>
        <end position="142"/>
    </location>
</feature>
<dbReference type="SMART" id="SM00267">
    <property type="entry name" value="GGDEF"/>
    <property type="match status" value="1"/>
</dbReference>
<protein>
    <recommendedName>
        <fullName evidence="3">GGDEF domain-containing protein</fullName>
    </recommendedName>
</protein>
<dbReference type="InterPro" id="IPR050469">
    <property type="entry name" value="Diguanylate_Cyclase"/>
</dbReference>
<reference evidence="4" key="1">
    <citation type="submission" date="2020-02" db="EMBL/GenBank/DDBJ databases">
        <authorList>
            <person name="Meier V. D."/>
        </authorList>
    </citation>
    <scope>NUCLEOTIDE SEQUENCE</scope>
    <source>
        <strain evidence="4">AVDCRST_MAG32</strain>
    </source>
</reference>
<keyword evidence="2" id="KW-0472">Membrane</keyword>
<dbReference type="CDD" id="cd01949">
    <property type="entry name" value="GGDEF"/>
    <property type="match status" value="1"/>
</dbReference>
<feature type="transmembrane region" description="Helical" evidence="2">
    <location>
        <begin position="149"/>
        <end position="173"/>
    </location>
</feature>
<proteinExistence type="predicted"/>
<feature type="domain" description="GGDEF" evidence="3">
    <location>
        <begin position="240"/>
        <end position="373"/>
    </location>
</feature>
<gene>
    <name evidence="4" type="ORF">AVDCRST_MAG32-824</name>
</gene>
<evidence type="ECO:0000256" key="1">
    <source>
        <dbReference type="SAM" id="Coils"/>
    </source>
</evidence>
<dbReference type="GO" id="GO:0043709">
    <property type="term" value="P:cell adhesion involved in single-species biofilm formation"/>
    <property type="evidence" value="ECO:0007669"/>
    <property type="project" value="TreeGrafter"/>
</dbReference>
<organism evidence="4">
    <name type="scientific">uncultured Nocardioides sp</name>
    <dbReference type="NCBI Taxonomy" id="198441"/>
    <lineage>
        <taxon>Bacteria</taxon>
        <taxon>Bacillati</taxon>
        <taxon>Actinomycetota</taxon>
        <taxon>Actinomycetes</taxon>
        <taxon>Propionibacteriales</taxon>
        <taxon>Nocardioidaceae</taxon>
        <taxon>Nocardioides</taxon>
        <taxon>environmental samples</taxon>
    </lineage>
</organism>
<dbReference type="Pfam" id="PF05230">
    <property type="entry name" value="MASE2"/>
    <property type="match status" value="1"/>
</dbReference>
<keyword evidence="1" id="KW-0175">Coiled coil</keyword>
<feature type="transmembrane region" description="Helical" evidence="2">
    <location>
        <begin position="86"/>
        <end position="109"/>
    </location>
</feature>
<evidence type="ECO:0000256" key="2">
    <source>
        <dbReference type="SAM" id="Phobius"/>
    </source>
</evidence>
<dbReference type="Pfam" id="PF00990">
    <property type="entry name" value="GGDEF"/>
    <property type="match status" value="1"/>
</dbReference>
<dbReference type="InterPro" id="IPR043128">
    <property type="entry name" value="Rev_trsase/Diguanyl_cyclase"/>
</dbReference>
<keyword evidence="2" id="KW-0812">Transmembrane</keyword>
<dbReference type="PANTHER" id="PTHR45138">
    <property type="entry name" value="REGULATORY COMPONENTS OF SENSORY TRANSDUCTION SYSTEM"/>
    <property type="match status" value="1"/>
</dbReference>
<dbReference type="EMBL" id="CADCUM010000035">
    <property type="protein sequence ID" value="CAA9372419.1"/>
    <property type="molecule type" value="Genomic_DNA"/>
</dbReference>
<dbReference type="FunFam" id="3.30.70.270:FF:000001">
    <property type="entry name" value="Diguanylate cyclase domain protein"/>
    <property type="match status" value="1"/>
</dbReference>
<dbReference type="SUPFAM" id="SSF55073">
    <property type="entry name" value="Nucleotide cyclase"/>
    <property type="match status" value="1"/>
</dbReference>
<dbReference type="NCBIfam" id="TIGR00254">
    <property type="entry name" value="GGDEF"/>
    <property type="match status" value="1"/>
</dbReference>
<accession>A0A6J4MYG1</accession>
<dbReference type="GO" id="GO:0052621">
    <property type="term" value="F:diguanylate cyclase activity"/>
    <property type="evidence" value="ECO:0007669"/>
    <property type="project" value="TreeGrafter"/>
</dbReference>
<feature type="coiled-coil region" evidence="1">
    <location>
        <begin position="175"/>
        <end position="212"/>
    </location>
</feature>
<dbReference type="GO" id="GO:0005886">
    <property type="term" value="C:plasma membrane"/>
    <property type="evidence" value="ECO:0007669"/>
    <property type="project" value="TreeGrafter"/>
</dbReference>
<dbReference type="PROSITE" id="PS50887">
    <property type="entry name" value="GGDEF"/>
    <property type="match status" value="1"/>
</dbReference>
<dbReference type="Gene3D" id="3.30.70.270">
    <property type="match status" value="1"/>
</dbReference>
<evidence type="ECO:0000259" key="3">
    <source>
        <dbReference type="PROSITE" id="PS50887"/>
    </source>
</evidence>
<name>A0A6J4MYG1_9ACTN</name>
<dbReference type="PANTHER" id="PTHR45138:SF9">
    <property type="entry name" value="DIGUANYLATE CYCLASE DGCM-RELATED"/>
    <property type="match status" value="1"/>
</dbReference>
<dbReference type="InterPro" id="IPR007894">
    <property type="entry name" value="MASE2"/>
</dbReference>
<dbReference type="InterPro" id="IPR000160">
    <property type="entry name" value="GGDEF_dom"/>
</dbReference>
<dbReference type="GO" id="GO:1902201">
    <property type="term" value="P:negative regulation of bacterial-type flagellum-dependent cell motility"/>
    <property type="evidence" value="ECO:0007669"/>
    <property type="project" value="TreeGrafter"/>
</dbReference>
<feature type="transmembrane region" description="Helical" evidence="2">
    <location>
        <begin position="24"/>
        <end position="42"/>
    </location>
</feature>
<dbReference type="InterPro" id="IPR029787">
    <property type="entry name" value="Nucleotide_cyclase"/>
</dbReference>